<gene>
    <name evidence="6 9" type="primary">tilS</name>
    <name evidence="9" type="ORF">RHODGE_RHODGE_00806</name>
</gene>
<comment type="function">
    <text evidence="6">Ligates lysine onto the cytidine present at position 34 of the AUA codon-specific tRNA(Ile) that contains the anticodon CAU, in an ATP-dependent manner. Cytidine is converted to lysidine, thus changing the amino acid specificity of the tRNA from methionine to isoleucine.</text>
</comment>
<dbReference type="PANTHER" id="PTHR43033:SF1">
    <property type="entry name" value="TRNA(ILE)-LYSIDINE SYNTHASE-RELATED"/>
    <property type="match status" value="1"/>
</dbReference>
<dbReference type="InterPro" id="IPR012094">
    <property type="entry name" value="tRNA_Ile_lys_synt"/>
</dbReference>
<evidence type="ECO:0000256" key="2">
    <source>
        <dbReference type="ARBA" id="ARBA00022694"/>
    </source>
</evidence>
<dbReference type="SUPFAM" id="SSF52402">
    <property type="entry name" value="Adenine nucleotide alpha hydrolases-like"/>
    <property type="match status" value="1"/>
</dbReference>
<keyword evidence="6" id="KW-0963">Cytoplasm</keyword>
<keyword evidence="2 6" id="KW-0819">tRNA processing</keyword>
<evidence type="ECO:0000256" key="5">
    <source>
        <dbReference type="ARBA" id="ARBA00048539"/>
    </source>
</evidence>
<protein>
    <recommendedName>
        <fullName evidence="6">tRNA(Ile)-lysidine synthase</fullName>
        <ecNumber evidence="6">6.3.4.19</ecNumber>
    </recommendedName>
    <alternativeName>
        <fullName evidence="6">tRNA(Ile)-2-lysyl-cytidine synthase</fullName>
    </alternativeName>
    <alternativeName>
        <fullName evidence="6">tRNA(Ile)-lysidine synthetase</fullName>
    </alternativeName>
</protein>
<reference evidence="10" key="1">
    <citation type="submission" date="2018-10" db="EMBL/GenBank/DDBJ databases">
        <authorList>
            <person name="Peiro R."/>
            <person name="Begona"/>
            <person name="Cbmso G."/>
            <person name="Lopez M."/>
            <person name="Gonzalez S."/>
            <person name="Sacristan E."/>
            <person name="Castillo E."/>
        </authorList>
    </citation>
    <scope>NUCLEOTIDE SEQUENCE [LARGE SCALE GENOMIC DNA]</scope>
</reference>
<dbReference type="Gene3D" id="3.40.50.620">
    <property type="entry name" value="HUPs"/>
    <property type="match status" value="1"/>
</dbReference>
<feature type="region of interest" description="Disordered" evidence="7">
    <location>
        <begin position="410"/>
        <end position="434"/>
    </location>
</feature>
<evidence type="ECO:0000256" key="1">
    <source>
        <dbReference type="ARBA" id="ARBA00022598"/>
    </source>
</evidence>
<dbReference type="AlphaFoldDB" id="A0A447CR56"/>
<evidence type="ECO:0000256" key="3">
    <source>
        <dbReference type="ARBA" id="ARBA00022741"/>
    </source>
</evidence>
<keyword evidence="3 6" id="KW-0547">Nucleotide-binding</keyword>
<dbReference type="GO" id="GO:0006400">
    <property type="term" value="P:tRNA modification"/>
    <property type="evidence" value="ECO:0007669"/>
    <property type="project" value="UniProtKB-UniRule"/>
</dbReference>
<accession>A0A447CR56</accession>
<name>A0A447CR56_9BRAD</name>
<dbReference type="CDD" id="cd01992">
    <property type="entry name" value="TilS_N"/>
    <property type="match status" value="1"/>
</dbReference>
<evidence type="ECO:0000259" key="8">
    <source>
        <dbReference type="Pfam" id="PF01171"/>
    </source>
</evidence>
<keyword evidence="4 6" id="KW-0067">ATP-binding</keyword>
<dbReference type="InterPro" id="IPR012795">
    <property type="entry name" value="tRNA_Ile_lys_synt_N"/>
</dbReference>
<evidence type="ECO:0000256" key="6">
    <source>
        <dbReference type="HAMAP-Rule" id="MF_01161"/>
    </source>
</evidence>
<dbReference type="NCBIfam" id="TIGR02432">
    <property type="entry name" value="lysidine_TilS_N"/>
    <property type="match status" value="1"/>
</dbReference>
<evidence type="ECO:0000256" key="4">
    <source>
        <dbReference type="ARBA" id="ARBA00022840"/>
    </source>
</evidence>
<keyword evidence="1 6" id="KW-0436">Ligase</keyword>
<feature type="region of interest" description="Disordered" evidence="7">
    <location>
        <begin position="1"/>
        <end position="30"/>
    </location>
</feature>
<dbReference type="PANTHER" id="PTHR43033">
    <property type="entry name" value="TRNA(ILE)-LYSIDINE SYNTHASE-RELATED"/>
    <property type="match status" value="1"/>
</dbReference>
<feature type="region of interest" description="Disordered" evidence="7">
    <location>
        <begin position="186"/>
        <end position="223"/>
    </location>
</feature>
<evidence type="ECO:0000256" key="7">
    <source>
        <dbReference type="SAM" id="MobiDB-lite"/>
    </source>
</evidence>
<dbReference type="Pfam" id="PF01171">
    <property type="entry name" value="ATP_bind_3"/>
    <property type="match status" value="1"/>
</dbReference>
<keyword evidence="10" id="KW-1185">Reference proteome</keyword>
<dbReference type="EMBL" id="UWOC01000053">
    <property type="protein sequence ID" value="VCU07724.1"/>
    <property type="molecule type" value="Genomic_DNA"/>
</dbReference>
<dbReference type="InterPro" id="IPR014729">
    <property type="entry name" value="Rossmann-like_a/b/a_fold"/>
</dbReference>
<comment type="domain">
    <text evidence="6">The N-terminal region contains the highly conserved SGGXDS motif, predicted to be a P-loop motif involved in ATP binding.</text>
</comment>
<dbReference type="GO" id="GO:0005524">
    <property type="term" value="F:ATP binding"/>
    <property type="evidence" value="ECO:0007669"/>
    <property type="project" value="UniProtKB-UniRule"/>
</dbReference>
<feature type="domain" description="tRNA(Ile)-lysidine/2-thiocytidine synthase N-terminal" evidence="8">
    <location>
        <begin position="50"/>
        <end position="271"/>
    </location>
</feature>
<comment type="caution">
    <text evidence="9">The sequence shown here is derived from an EMBL/GenBank/DDBJ whole genome shotgun (WGS) entry which is preliminary data.</text>
</comment>
<dbReference type="InterPro" id="IPR011063">
    <property type="entry name" value="TilS/TtcA_N"/>
</dbReference>
<evidence type="ECO:0000313" key="10">
    <source>
        <dbReference type="Proteomes" id="UP000289200"/>
    </source>
</evidence>
<dbReference type="Proteomes" id="UP000289200">
    <property type="component" value="Unassembled WGS sequence"/>
</dbReference>
<comment type="subcellular location">
    <subcellularLocation>
        <location evidence="6">Cytoplasm</location>
    </subcellularLocation>
</comment>
<feature type="binding site" evidence="6">
    <location>
        <begin position="55"/>
        <end position="60"/>
    </location>
    <ligand>
        <name>ATP</name>
        <dbReference type="ChEBI" id="CHEBI:30616"/>
    </ligand>
</feature>
<sequence>MSAADHPTVEDTAADDAPPPATAHARHDDAPLTTTEAATLFADLAALPAVVLAVSGGPDSTALLVLAARWRAALAAGPRLVAATVDHGLRSGSGDEALAVGRLAGELGIAHHILRWTGEKPAAGLQAAARAARYRLLAVAAREAGARHVLTGHTRDDQAETVLFRLARGSGLAGLAGMARVAPLPLPAGGERSTREARRVRGRLETTARTAAPHPDPLPAGDDREPALLLVRPFLDIPKARLVATLAAAGIACADDPSNRDPRFTRSRLRALLPGLAAEGLTAPRLARLADRMRRADAALEAAVERLAADLAVADLAGFGLAGGDGVVRLDAAGWARAPAELRLRLLGRLIDRVGHEGPVELGKLETVADALAAAVVATAITAAGGGPESAARFRRTLAGATVTLAGGRLSVAPAPPRRSGGNAASAGPNPTET</sequence>
<comment type="similarity">
    <text evidence="6">Belongs to the tRNA(Ile)-lysidine synthase family.</text>
</comment>
<feature type="compositionally biased region" description="Basic and acidic residues" evidence="7">
    <location>
        <begin position="192"/>
        <end position="206"/>
    </location>
</feature>
<dbReference type="EC" id="6.3.4.19" evidence="6"/>
<evidence type="ECO:0000313" key="9">
    <source>
        <dbReference type="EMBL" id="VCU07724.1"/>
    </source>
</evidence>
<dbReference type="GO" id="GO:0005737">
    <property type="term" value="C:cytoplasm"/>
    <property type="evidence" value="ECO:0007669"/>
    <property type="project" value="UniProtKB-SubCell"/>
</dbReference>
<dbReference type="GO" id="GO:0032267">
    <property type="term" value="F:tRNA(Ile)-lysidine synthase activity"/>
    <property type="evidence" value="ECO:0007669"/>
    <property type="project" value="UniProtKB-EC"/>
</dbReference>
<proteinExistence type="inferred from homology"/>
<dbReference type="HAMAP" id="MF_01161">
    <property type="entry name" value="tRNA_Ile_lys_synt"/>
    <property type="match status" value="1"/>
</dbReference>
<comment type="catalytic activity">
    <reaction evidence="5 6">
        <text>cytidine(34) in tRNA(Ile2) + L-lysine + ATP = lysidine(34) in tRNA(Ile2) + AMP + diphosphate + H(+)</text>
        <dbReference type="Rhea" id="RHEA:43744"/>
        <dbReference type="Rhea" id="RHEA-COMP:10625"/>
        <dbReference type="Rhea" id="RHEA-COMP:10670"/>
        <dbReference type="ChEBI" id="CHEBI:15378"/>
        <dbReference type="ChEBI" id="CHEBI:30616"/>
        <dbReference type="ChEBI" id="CHEBI:32551"/>
        <dbReference type="ChEBI" id="CHEBI:33019"/>
        <dbReference type="ChEBI" id="CHEBI:82748"/>
        <dbReference type="ChEBI" id="CHEBI:83665"/>
        <dbReference type="ChEBI" id="CHEBI:456215"/>
        <dbReference type="EC" id="6.3.4.19"/>
    </reaction>
</comment>
<organism evidence="9 10">
    <name type="scientific">Rhodoplanes serenus</name>
    <dbReference type="NCBI Taxonomy" id="200615"/>
    <lineage>
        <taxon>Bacteria</taxon>
        <taxon>Pseudomonadati</taxon>
        <taxon>Pseudomonadota</taxon>
        <taxon>Alphaproteobacteria</taxon>
        <taxon>Hyphomicrobiales</taxon>
        <taxon>Nitrobacteraceae</taxon>
        <taxon>Rhodoplanes</taxon>
    </lineage>
</organism>